<keyword evidence="4" id="KW-0997">Cell inner membrane</keyword>
<evidence type="ECO:0000256" key="6">
    <source>
        <dbReference type="ARBA" id="ARBA00022989"/>
    </source>
</evidence>
<feature type="domain" description="Mechanosensitive ion channel MscS C-terminal" evidence="13">
    <location>
        <begin position="327"/>
        <end position="387"/>
    </location>
</feature>
<dbReference type="GO" id="GO:0008381">
    <property type="term" value="F:mechanosensitive monoatomic ion channel activity"/>
    <property type="evidence" value="ECO:0007669"/>
    <property type="project" value="InterPro"/>
</dbReference>
<keyword evidence="6 11" id="KW-1133">Transmembrane helix</keyword>
<evidence type="ECO:0000313" key="14">
    <source>
        <dbReference type="EMBL" id="NUU77479.1"/>
    </source>
</evidence>
<dbReference type="SUPFAM" id="SSF50182">
    <property type="entry name" value="Sm-like ribonucleoproteins"/>
    <property type="match status" value="1"/>
</dbReference>
<accession>A0A7Y6C0S3</accession>
<evidence type="ECO:0000256" key="10">
    <source>
        <dbReference type="ARBA" id="ARBA00093659"/>
    </source>
</evidence>
<comment type="similarity">
    <text evidence="2">Belongs to the MscS (TC 1.A.23) family.</text>
</comment>
<dbReference type="Pfam" id="PF21082">
    <property type="entry name" value="MS_channel_3rd"/>
    <property type="match status" value="1"/>
</dbReference>
<dbReference type="InterPro" id="IPR030192">
    <property type="entry name" value="YbdG"/>
</dbReference>
<dbReference type="GO" id="GO:0005886">
    <property type="term" value="C:plasma membrane"/>
    <property type="evidence" value="ECO:0007669"/>
    <property type="project" value="UniProtKB-SubCell"/>
</dbReference>
<comment type="caution">
    <text evidence="14">The sequence shown here is derived from an EMBL/GenBank/DDBJ whole genome shotgun (WGS) entry which is preliminary data.</text>
</comment>
<evidence type="ECO:0000256" key="7">
    <source>
        <dbReference type="ARBA" id="ARBA00023016"/>
    </source>
</evidence>
<keyword evidence="3" id="KW-1003">Cell membrane</keyword>
<keyword evidence="7" id="KW-0346">Stress response</keyword>
<dbReference type="EMBL" id="JABMCB010000191">
    <property type="protein sequence ID" value="NUU77479.1"/>
    <property type="molecule type" value="Genomic_DNA"/>
</dbReference>
<keyword evidence="15" id="KW-1185">Reference proteome</keyword>
<feature type="domain" description="Mechanosensitive ion channel MscS" evidence="12">
    <location>
        <begin position="182"/>
        <end position="250"/>
    </location>
</feature>
<dbReference type="Pfam" id="PF00924">
    <property type="entry name" value="MS_channel_2nd"/>
    <property type="match status" value="1"/>
</dbReference>
<evidence type="ECO:0000256" key="3">
    <source>
        <dbReference type="ARBA" id="ARBA00022475"/>
    </source>
</evidence>
<keyword evidence="8 11" id="KW-0472">Membrane</keyword>
<organism evidence="14 15">
    <name type="scientific">Paenibacillus xylanilyticus</name>
    <dbReference type="NCBI Taxonomy" id="248903"/>
    <lineage>
        <taxon>Bacteria</taxon>
        <taxon>Bacillati</taxon>
        <taxon>Bacillota</taxon>
        <taxon>Bacilli</taxon>
        <taxon>Bacillales</taxon>
        <taxon>Paenibacillaceae</taxon>
        <taxon>Paenibacillus</taxon>
    </lineage>
</organism>
<feature type="transmembrane region" description="Helical" evidence="11">
    <location>
        <begin position="140"/>
        <end position="158"/>
    </location>
</feature>
<evidence type="ECO:0000259" key="12">
    <source>
        <dbReference type="Pfam" id="PF00924"/>
    </source>
</evidence>
<feature type="transmembrane region" description="Helical" evidence="11">
    <location>
        <begin position="164"/>
        <end position="180"/>
    </location>
</feature>
<dbReference type="RefSeq" id="WP_175397146.1">
    <property type="nucleotide sequence ID" value="NZ_JABMCB010000191.1"/>
</dbReference>
<dbReference type="PANTHER" id="PTHR30414">
    <property type="entry name" value="MINICONDUCTANCE MECHANOSENSITIVE CHANNEL YBDG"/>
    <property type="match status" value="1"/>
</dbReference>
<dbReference type="InterPro" id="IPR006685">
    <property type="entry name" value="MscS_channel_2nd"/>
</dbReference>
<evidence type="ECO:0000256" key="8">
    <source>
        <dbReference type="ARBA" id="ARBA00023136"/>
    </source>
</evidence>
<evidence type="ECO:0000256" key="4">
    <source>
        <dbReference type="ARBA" id="ARBA00022519"/>
    </source>
</evidence>
<dbReference type="Proteomes" id="UP000526125">
    <property type="component" value="Unassembled WGS sequence"/>
</dbReference>
<evidence type="ECO:0000256" key="11">
    <source>
        <dbReference type="SAM" id="Phobius"/>
    </source>
</evidence>
<dbReference type="PANTHER" id="PTHR30414:SF0">
    <property type="entry name" value="MINICONDUCTANCE MECHANOSENSITIVE CHANNEL YBDG"/>
    <property type="match status" value="1"/>
</dbReference>
<dbReference type="FunFam" id="2.30.30.60:FF:000002">
    <property type="entry name" value="Mechanosensitive ion channel family protein"/>
    <property type="match status" value="1"/>
</dbReference>
<dbReference type="InterPro" id="IPR010920">
    <property type="entry name" value="LSM_dom_sf"/>
</dbReference>
<evidence type="ECO:0000256" key="2">
    <source>
        <dbReference type="ARBA" id="ARBA00008017"/>
    </source>
</evidence>
<feature type="transmembrane region" description="Helical" evidence="11">
    <location>
        <begin position="20"/>
        <end position="41"/>
    </location>
</feature>
<keyword evidence="5 11" id="KW-0812">Transmembrane</keyword>
<dbReference type="GO" id="GO:0071470">
    <property type="term" value="P:cellular response to osmotic stress"/>
    <property type="evidence" value="ECO:0007669"/>
    <property type="project" value="InterPro"/>
</dbReference>
<evidence type="ECO:0000256" key="9">
    <source>
        <dbReference type="ARBA" id="ARBA00093630"/>
    </source>
</evidence>
<evidence type="ECO:0000259" key="13">
    <source>
        <dbReference type="Pfam" id="PF21082"/>
    </source>
</evidence>
<evidence type="ECO:0000313" key="15">
    <source>
        <dbReference type="Proteomes" id="UP000526125"/>
    </source>
</evidence>
<comment type="subcellular location">
    <subcellularLocation>
        <location evidence="1">Cell inner membrane</location>
        <topology evidence="1">Multi-pass membrane protein</topology>
    </subcellularLocation>
</comment>
<proteinExistence type="inferred from homology"/>
<evidence type="ECO:0000256" key="5">
    <source>
        <dbReference type="ARBA" id="ARBA00022692"/>
    </source>
</evidence>
<dbReference type="InterPro" id="IPR023408">
    <property type="entry name" value="MscS_beta-dom_sf"/>
</dbReference>
<evidence type="ECO:0000256" key="1">
    <source>
        <dbReference type="ARBA" id="ARBA00004429"/>
    </source>
</evidence>
<feature type="transmembrane region" description="Helical" evidence="11">
    <location>
        <begin position="101"/>
        <end position="119"/>
    </location>
</feature>
<name>A0A7Y6C0S3_9BACL</name>
<dbReference type="Gene3D" id="2.30.30.60">
    <property type="match status" value="1"/>
</dbReference>
<dbReference type="InterPro" id="IPR049278">
    <property type="entry name" value="MS_channel_C"/>
</dbReference>
<sequence>MDFIKNQLDGTGMSEQTIGILSNLIMVIFIAVVSILANYIAKKVVLKTIHHIVNNNRYKWGHIIVEKKLFHKLSHLVPAIIIYYSAYIFPSYQALIEKAAMTYMIVVTITVFNALLNVFDDVYRSYEVSKIRPIKGYIQVAKIILFIIGGIIVISSLIGQNPLIILSGLGALSAVLMLVFKDSILGLVAGVQLSSNDMVRVGDWIEMPKYNADGDVIDITLNTVKVMNFDKTITMIPSYALISDSFRNWRGMQVSGGRRIKRSVYIDTSSITFCTEEMIKEFQKIHYLTDYIDTKLSEINEYNMEHQINTASKVNGRQLTNVGVFREYIHQYLRNHPKIHKDMTLIVRQLAPGDNGLPLEIYAFSNDITWAVYESVQADIFDHIFAVAPTFGLRAFQNPTGHDIVQLKESPQFSRGY</sequence>
<feature type="transmembrane region" description="Helical" evidence="11">
    <location>
        <begin position="69"/>
        <end position="89"/>
    </location>
</feature>
<dbReference type="AlphaFoldDB" id="A0A7Y6C0S3"/>
<protein>
    <recommendedName>
        <fullName evidence="9">Mechanosensing system component YbdG</fullName>
    </recommendedName>
    <alternativeName>
        <fullName evidence="10">Mechanosensitive channel homolog YbdG</fullName>
    </alternativeName>
</protein>
<gene>
    <name evidence="14" type="ORF">HP552_19870</name>
</gene>
<reference evidence="14 15" key="1">
    <citation type="submission" date="2020-05" db="EMBL/GenBank/DDBJ databases">
        <title>Genome Sequencing of Type Strains.</title>
        <authorList>
            <person name="Lemaire J.F."/>
            <person name="Inderbitzin P."/>
            <person name="Gregorio O.A."/>
            <person name="Collins S.B."/>
            <person name="Wespe N."/>
            <person name="Knight-Connoni V."/>
        </authorList>
    </citation>
    <scope>NUCLEOTIDE SEQUENCE [LARGE SCALE GENOMIC DNA]</scope>
    <source>
        <strain evidence="14 15">LMG 21957</strain>
    </source>
</reference>